<dbReference type="GeneID" id="10838429"/>
<keyword evidence="1" id="KW-0328">Glycosyltransferase</keyword>
<feature type="transmembrane region" description="Helical" evidence="3">
    <location>
        <begin position="287"/>
        <end position="305"/>
    </location>
</feature>
<keyword evidence="3" id="KW-1133">Transmembrane helix</keyword>
<dbReference type="PANTHER" id="PTHR43630">
    <property type="entry name" value="POLY-BETA-1,6-N-ACETYL-D-GLUCOSAMINE SYNTHASE"/>
    <property type="match status" value="1"/>
</dbReference>
<keyword evidence="2 5" id="KW-0808">Transferase</keyword>
<dbReference type="InterPro" id="IPR029044">
    <property type="entry name" value="Nucleotide-diphossugar_trans"/>
</dbReference>
<dbReference type="GO" id="GO:0016757">
    <property type="term" value="F:glycosyltransferase activity"/>
    <property type="evidence" value="ECO:0007669"/>
    <property type="project" value="UniProtKB-KW"/>
</dbReference>
<evidence type="ECO:0000256" key="3">
    <source>
        <dbReference type="SAM" id="Phobius"/>
    </source>
</evidence>
<dbReference type="AlphaFoldDB" id="F8AIC0"/>
<dbReference type="KEGG" id="pya:PYCH_18680"/>
<dbReference type="Proteomes" id="UP000008386">
    <property type="component" value="Chromosome"/>
</dbReference>
<organism evidence="5 6">
    <name type="scientific">Pyrococcus yayanosii (strain CH1 / JCM 16557)</name>
    <dbReference type="NCBI Taxonomy" id="529709"/>
    <lineage>
        <taxon>Archaea</taxon>
        <taxon>Methanobacteriati</taxon>
        <taxon>Methanobacteriota</taxon>
        <taxon>Thermococci</taxon>
        <taxon>Thermococcales</taxon>
        <taxon>Thermococcaceae</taxon>
        <taxon>Pyrococcus</taxon>
    </lineage>
</organism>
<name>F8AIC0_PYRYC</name>
<dbReference type="EMBL" id="CP002779">
    <property type="protein sequence ID" value="AEH25523.1"/>
    <property type="molecule type" value="Genomic_DNA"/>
</dbReference>
<evidence type="ECO:0000256" key="2">
    <source>
        <dbReference type="ARBA" id="ARBA00022679"/>
    </source>
</evidence>
<evidence type="ECO:0000256" key="1">
    <source>
        <dbReference type="ARBA" id="ARBA00022676"/>
    </source>
</evidence>
<dbReference type="InterPro" id="IPR001173">
    <property type="entry name" value="Glyco_trans_2-like"/>
</dbReference>
<keyword evidence="3" id="KW-0812">Transmembrane</keyword>
<feature type="domain" description="Glycosyltransferase 2-like" evidence="4">
    <location>
        <begin position="39"/>
        <end position="200"/>
    </location>
</feature>
<keyword evidence="3" id="KW-0472">Membrane</keyword>
<dbReference type="OrthoDB" id="43988at2157"/>
<dbReference type="HOGENOM" id="CLU_798373_0_0_2"/>
<dbReference type="SUPFAM" id="SSF53448">
    <property type="entry name" value="Nucleotide-diphospho-sugar transferases"/>
    <property type="match status" value="1"/>
</dbReference>
<sequence>MRIELLLIFIILWDGYYFFSYLFSLLRRYRTKKWMPSVSVIIPAYNEAENIERAVRAALEQEYPVLEVIVVDDGSEDDTFERVARINDPRLKVFRKEHEGKAKALNFGIAKARGKIIVTTDADSYMDRKAVEKLVERFYSEDVVAVGGQIRVIPESFLSLAQDVEHLRIAMYRRARELENLSLAPGPLSAFRREALEKIGGIVESTVEDYATTKALKQLGHVVYAPEAKVFTKMPTSLKALWTQRTRWFLGDLRHVSIKDLARLLLGDFITFLDIIVPLLLILEGNFSLLALFLVFEILTILIPLRLEGGNIVEGLLFPIFLWFWAVFYLAVHIYGYVTTLRNKTF</sequence>
<feature type="transmembrane region" description="Helical" evidence="3">
    <location>
        <begin position="317"/>
        <end position="338"/>
    </location>
</feature>
<evidence type="ECO:0000259" key="4">
    <source>
        <dbReference type="Pfam" id="PF00535"/>
    </source>
</evidence>
<dbReference type="Gene3D" id="3.90.550.10">
    <property type="entry name" value="Spore Coat Polysaccharide Biosynthesis Protein SpsA, Chain A"/>
    <property type="match status" value="1"/>
</dbReference>
<gene>
    <name evidence="5" type="ordered locus">PYCH_18680</name>
</gene>
<dbReference type="STRING" id="529709.PYCH_18680"/>
<accession>F8AIC0</accession>
<dbReference type="Pfam" id="PF00535">
    <property type="entry name" value="Glycos_transf_2"/>
    <property type="match status" value="1"/>
</dbReference>
<proteinExistence type="predicted"/>
<dbReference type="PANTHER" id="PTHR43630:SF1">
    <property type="entry name" value="POLY-BETA-1,6-N-ACETYL-D-GLUCOSAMINE SYNTHASE"/>
    <property type="match status" value="1"/>
</dbReference>
<dbReference type="eggNOG" id="arCOG01389">
    <property type="taxonomic scope" value="Archaea"/>
</dbReference>
<evidence type="ECO:0000313" key="6">
    <source>
        <dbReference type="Proteomes" id="UP000008386"/>
    </source>
</evidence>
<dbReference type="RefSeq" id="WP_013906578.1">
    <property type="nucleotide sequence ID" value="NC_015680.1"/>
</dbReference>
<keyword evidence="6" id="KW-1185">Reference proteome</keyword>
<protein>
    <submittedName>
        <fullName evidence="5">Glycosyl transferase, group 2 family protein</fullName>
    </submittedName>
</protein>
<evidence type="ECO:0000313" key="5">
    <source>
        <dbReference type="EMBL" id="AEH25523.1"/>
    </source>
</evidence>
<dbReference type="CDD" id="cd06423">
    <property type="entry name" value="CESA_like"/>
    <property type="match status" value="1"/>
</dbReference>
<feature type="transmembrane region" description="Helical" evidence="3">
    <location>
        <begin position="6"/>
        <end position="26"/>
    </location>
</feature>
<reference evidence="5 6" key="1">
    <citation type="journal article" date="2011" name="J. Bacteriol.">
        <title>Complete genome sequence of the obligate piezophilic hyperthermophilic archaeon Pyrococcus yayanosii CH1.</title>
        <authorList>
            <person name="Jun X."/>
            <person name="Lupeng L."/>
            <person name="Minjuan X."/>
            <person name="Oger P."/>
            <person name="Fengping W."/>
            <person name="Jebbar M."/>
            <person name="Xiang X."/>
        </authorList>
    </citation>
    <scope>NUCLEOTIDE SEQUENCE [LARGE SCALE GENOMIC DNA]</scope>
    <source>
        <strain evidence="6">CH1 / JCM 16557</strain>
    </source>
</reference>